<keyword evidence="2" id="KW-1185">Reference proteome</keyword>
<organism evidence="1 2">
    <name type="scientific">Stutzerimonas decontaminans</name>
    <dbReference type="NCBI Taxonomy" id="3022791"/>
    <lineage>
        <taxon>Bacteria</taxon>
        <taxon>Pseudomonadati</taxon>
        <taxon>Pseudomonadota</taxon>
        <taxon>Gammaproteobacteria</taxon>
        <taxon>Pseudomonadales</taxon>
        <taxon>Pseudomonadaceae</taxon>
        <taxon>Stutzerimonas</taxon>
    </lineage>
</organism>
<reference evidence="1 2" key="1">
    <citation type="submission" date="2018-01" db="EMBL/GenBank/DDBJ databases">
        <title>Denitrification phenotypes of diverse strains of Pseudomonas stutzeri.</title>
        <authorList>
            <person name="Milligan D.A."/>
            <person name="Bergaust L."/>
            <person name="Bakken L.R."/>
            <person name="Frostegard A."/>
        </authorList>
    </citation>
    <scope>NUCLEOTIDE SEQUENCE [LARGE SCALE GENOMIC DNA]</scope>
    <source>
        <strain evidence="1 2">ST27MN3</strain>
    </source>
</reference>
<dbReference type="Proteomes" id="UP000236021">
    <property type="component" value="Unassembled WGS sequence"/>
</dbReference>
<protein>
    <submittedName>
        <fullName evidence="1">Uncharacterized protein</fullName>
    </submittedName>
</protein>
<dbReference type="RefSeq" id="WP_102857264.1">
    <property type="nucleotide sequence ID" value="NZ_POUI01000014.1"/>
</dbReference>
<sequence>MNVAFYDLPRQELQLAFESESMTPDGLRQFSLHAQMMALEEGARLDGIMVGWQPESDYFGVFLLGDMAEKGLPETVLNHIEKLARSQ</sequence>
<evidence type="ECO:0000313" key="1">
    <source>
        <dbReference type="EMBL" id="PNF82797.1"/>
    </source>
</evidence>
<accession>A0ABX4VRV7</accession>
<comment type="caution">
    <text evidence="1">The sequence shown here is derived from an EMBL/GenBank/DDBJ whole genome shotgun (WGS) entry which is preliminary data.</text>
</comment>
<name>A0ABX4VRV7_9GAMM</name>
<proteinExistence type="predicted"/>
<gene>
    <name evidence="1" type="ORF">CXK93_21925</name>
</gene>
<evidence type="ECO:0000313" key="2">
    <source>
        <dbReference type="Proteomes" id="UP000236021"/>
    </source>
</evidence>
<dbReference type="EMBL" id="POUI01000014">
    <property type="protein sequence ID" value="PNF82797.1"/>
    <property type="molecule type" value="Genomic_DNA"/>
</dbReference>